<dbReference type="PANTHER" id="PTHR24559">
    <property type="entry name" value="TRANSPOSON TY3-I GAG-POL POLYPROTEIN"/>
    <property type="match status" value="1"/>
</dbReference>
<dbReference type="PANTHER" id="PTHR24559:SF444">
    <property type="entry name" value="REVERSE TRANSCRIPTASE DOMAIN-CONTAINING PROTEIN"/>
    <property type="match status" value="1"/>
</dbReference>
<protein>
    <recommendedName>
        <fullName evidence="1">Reverse transcriptase domain-containing protein</fullName>
    </recommendedName>
</protein>
<dbReference type="InterPro" id="IPR043128">
    <property type="entry name" value="Rev_trsase/Diguanyl_cyclase"/>
</dbReference>
<feature type="domain" description="Reverse transcriptase" evidence="1">
    <location>
        <begin position="37"/>
        <end position="130"/>
    </location>
</feature>
<dbReference type="SUPFAM" id="SSF56672">
    <property type="entry name" value="DNA/RNA polymerases"/>
    <property type="match status" value="1"/>
</dbReference>
<dbReference type="InterPro" id="IPR000477">
    <property type="entry name" value="RT_dom"/>
</dbReference>
<dbReference type="CDD" id="cd01647">
    <property type="entry name" value="RT_LTR"/>
    <property type="match status" value="1"/>
</dbReference>
<dbReference type="Pfam" id="PF00078">
    <property type="entry name" value="RVT_1"/>
    <property type="match status" value="1"/>
</dbReference>
<sequence>MSPAELQVVRRWLDDNLNKGFIRESRSRSAAPLLAAKPGGGVRICQDYRGLNNVTIKNRYPLPLIKETLDALCHAKIYTKLDIIAAFNKLRIAEGHEWKTAFTTRFGLFESLIMPFGLCNAPASLQNYINVEF</sequence>
<gene>
    <name evidence="2" type="ORF">DID88_000437</name>
</gene>
<dbReference type="InterPro" id="IPR043502">
    <property type="entry name" value="DNA/RNA_pol_sf"/>
</dbReference>
<dbReference type="EMBL" id="QKRW01000047">
    <property type="protein sequence ID" value="RAL59808.1"/>
    <property type="molecule type" value="Genomic_DNA"/>
</dbReference>
<name>A0A395IJY5_9HELO</name>
<accession>A0A395IJY5</accession>
<reference evidence="2 3" key="1">
    <citation type="submission" date="2018-06" db="EMBL/GenBank/DDBJ databases">
        <title>Genome Sequence of the Brown Rot Fungal Pathogen Monilinia fructigena.</title>
        <authorList>
            <person name="Landi L."/>
            <person name="De Miccolis Angelini R.M."/>
            <person name="Pollastro S."/>
            <person name="Abate D."/>
            <person name="Faretra F."/>
            <person name="Romanazzi G."/>
        </authorList>
    </citation>
    <scope>NUCLEOTIDE SEQUENCE [LARGE SCALE GENOMIC DNA]</scope>
    <source>
        <strain evidence="2 3">Mfrg269</strain>
    </source>
</reference>
<dbReference type="AlphaFoldDB" id="A0A395IJY5"/>
<dbReference type="OrthoDB" id="3561867at2759"/>
<dbReference type="InterPro" id="IPR053134">
    <property type="entry name" value="RNA-dir_DNA_polymerase"/>
</dbReference>
<keyword evidence="3" id="KW-1185">Reference proteome</keyword>
<evidence type="ECO:0000259" key="1">
    <source>
        <dbReference type="Pfam" id="PF00078"/>
    </source>
</evidence>
<comment type="caution">
    <text evidence="2">The sequence shown here is derived from an EMBL/GenBank/DDBJ whole genome shotgun (WGS) entry which is preliminary data.</text>
</comment>
<proteinExistence type="predicted"/>
<dbReference type="Gene3D" id="3.30.70.270">
    <property type="match status" value="1"/>
</dbReference>
<dbReference type="Gene3D" id="3.10.10.10">
    <property type="entry name" value="HIV Type 1 Reverse Transcriptase, subunit A, domain 1"/>
    <property type="match status" value="1"/>
</dbReference>
<organism evidence="2 3">
    <name type="scientific">Monilinia fructigena</name>
    <dbReference type="NCBI Taxonomy" id="38457"/>
    <lineage>
        <taxon>Eukaryota</taxon>
        <taxon>Fungi</taxon>
        <taxon>Dikarya</taxon>
        <taxon>Ascomycota</taxon>
        <taxon>Pezizomycotina</taxon>
        <taxon>Leotiomycetes</taxon>
        <taxon>Helotiales</taxon>
        <taxon>Sclerotiniaceae</taxon>
        <taxon>Monilinia</taxon>
    </lineage>
</organism>
<evidence type="ECO:0000313" key="3">
    <source>
        <dbReference type="Proteomes" id="UP000249056"/>
    </source>
</evidence>
<evidence type="ECO:0000313" key="2">
    <source>
        <dbReference type="EMBL" id="RAL59808.1"/>
    </source>
</evidence>
<dbReference type="Proteomes" id="UP000249056">
    <property type="component" value="Unassembled WGS sequence"/>
</dbReference>